<sequence length="119" mass="13306">MCSLVLSAVVMLALLLVANSWAPIILFTVFHSFFSVPVTQFEAEFFKHIQQKNANTVLSIVSFLARIFGILALVLIGWLANNVCIEAAFCFALLCICLIIPLNLAWLYTDKKLIKNEEV</sequence>
<dbReference type="AlphaFoldDB" id="A0A9Q9DM30"/>
<dbReference type="InterPro" id="IPR036259">
    <property type="entry name" value="MFS_trans_sf"/>
</dbReference>
<reference evidence="2" key="1">
    <citation type="journal article" date="2022" name="Proc. Natl. Acad. Sci. U.S.A.">
        <title>Identification of the Bartonella autotransporter CFA as a protective antigen and hypervariable target of neutralizing antibodies in mice.</title>
        <authorList>
            <person name="Siewert L.K."/>
            <person name="Korotaev A."/>
            <person name="Sedzicki J."/>
            <person name="Fromm K."/>
            <person name="Pinschewer D.D."/>
            <person name="Dehio C."/>
        </authorList>
    </citation>
    <scope>NUCLEOTIDE SEQUENCE</scope>
    <source>
        <strain evidence="2">IBS296</strain>
    </source>
</reference>
<evidence type="ECO:0000313" key="2">
    <source>
        <dbReference type="EMBL" id="USP02742.1"/>
    </source>
</evidence>
<organism evidence="2 3">
    <name type="scientific">Bartonella taylorii</name>
    <dbReference type="NCBI Taxonomy" id="33046"/>
    <lineage>
        <taxon>Bacteria</taxon>
        <taxon>Pseudomonadati</taxon>
        <taxon>Pseudomonadota</taxon>
        <taxon>Alphaproteobacteria</taxon>
        <taxon>Hyphomicrobiales</taxon>
        <taxon>Bartonellaceae</taxon>
        <taxon>Bartonella</taxon>
    </lineage>
</organism>
<evidence type="ECO:0000313" key="3">
    <source>
        <dbReference type="Proteomes" id="UP001056980"/>
    </source>
</evidence>
<dbReference type="Gene3D" id="1.20.1250.20">
    <property type="entry name" value="MFS general substrate transporter like domains"/>
    <property type="match status" value="1"/>
</dbReference>
<keyword evidence="1" id="KW-1133">Transmembrane helix</keyword>
<protein>
    <submittedName>
        <fullName evidence="2">Uncharacterized protein</fullName>
    </submittedName>
</protein>
<keyword evidence="1" id="KW-0812">Transmembrane</keyword>
<gene>
    <name evidence="2" type="ORF">LAJ60_07765</name>
</gene>
<accession>A0A9Q9DM30</accession>
<dbReference type="KEGG" id="btay:LAJ60_07765"/>
<name>A0A9Q9DM30_BARTA</name>
<evidence type="ECO:0000256" key="1">
    <source>
        <dbReference type="SAM" id="Phobius"/>
    </source>
</evidence>
<keyword evidence="1" id="KW-0472">Membrane</keyword>
<feature type="transmembrane region" description="Helical" evidence="1">
    <location>
        <begin position="57"/>
        <end position="80"/>
    </location>
</feature>
<feature type="transmembrane region" description="Helical" evidence="1">
    <location>
        <begin position="87"/>
        <end position="108"/>
    </location>
</feature>
<proteinExistence type="predicted"/>
<dbReference type="SUPFAM" id="SSF103473">
    <property type="entry name" value="MFS general substrate transporter"/>
    <property type="match status" value="1"/>
</dbReference>
<dbReference type="Proteomes" id="UP001056980">
    <property type="component" value="Chromosome"/>
</dbReference>
<dbReference type="EMBL" id="CP083444">
    <property type="protein sequence ID" value="USP02742.1"/>
    <property type="molecule type" value="Genomic_DNA"/>
</dbReference>
<dbReference type="RefSeq" id="WP_252619474.1">
    <property type="nucleotide sequence ID" value="NZ_CP083444.1"/>
</dbReference>